<reference evidence="5" key="1">
    <citation type="submission" date="2014-12" db="EMBL/GenBank/DDBJ databases">
        <title>Complete genome sequence of a multi-drug resistant Klebsiella pneumoniae.</title>
        <authorList>
            <person name="Hua X."/>
            <person name="Chen Q."/>
            <person name="Li X."/>
            <person name="Feng Y."/>
            <person name="Ruan Z."/>
            <person name="Yu Y."/>
        </authorList>
    </citation>
    <scope>NUCLEOTIDE SEQUENCE [LARGE SCALE GENOMIC DNA]</scope>
    <source>
        <strain evidence="5">5.12</strain>
    </source>
</reference>
<feature type="chain" id="PRO_5028917638" evidence="2">
    <location>
        <begin position="19"/>
        <end position="439"/>
    </location>
</feature>
<keyword evidence="5" id="KW-1185">Reference proteome</keyword>
<dbReference type="Pfam" id="PF02836">
    <property type="entry name" value="Glyco_hydro_2_C"/>
    <property type="match status" value="1"/>
</dbReference>
<dbReference type="Proteomes" id="UP000219285">
    <property type="component" value="Chromosome"/>
</dbReference>
<feature type="signal peptide" evidence="2">
    <location>
        <begin position="1"/>
        <end position="18"/>
    </location>
</feature>
<evidence type="ECO:0000256" key="1">
    <source>
        <dbReference type="SAM" id="MobiDB-lite"/>
    </source>
</evidence>
<keyword evidence="2" id="KW-0732">Signal</keyword>
<dbReference type="SUPFAM" id="SSF51445">
    <property type="entry name" value="(Trans)glycosidases"/>
    <property type="match status" value="1"/>
</dbReference>
<name>A0A6M4M9V1_9ALTE</name>
<gene>
    <name evidence="4" type="ORF">CA267_002530</name>
</gene>
<feature type="compositionally biased region" description="Basic and acidic residues" evidence="1">
    <location>
        <begin position="376"/>
        <end position="391"/>
    </location>
</feature>
<dbReference type="AlphaFoldDB" id="A0A6M4M9V1"/>
<dbReference type="EMBL" id="CP052766">
    <property type="protein sequence ID" value="QJR79749.1"/>
    <property type="molecule type" value="Genomic_DNA"/>
</dbReference>
<organism evidence="4 5">
    <name type="scientific">Alteromonas pelagimontana</name>
    <dbReference type="NCBI Taxonomy" id="1858656"/>
    <lineage>
        <taxon>Bacteria</taxon>
        <taxon>Pseudomonadati</taxon>
        <taxon>Pseudomonadota</taxon>
        <taxon>Gammaproteobacteria</taxon>
        <taxon>Alteromonadales</taxon>
        <taxon>Alteromonadaceae</taxon>
        <taxon>Alteromonas/Salinimonas group</taxon>
        <taxon>Alteromonas</taxon>
    </lineage>
</organism>
<proteinExistence type="predicted"/>
<feature type="region of interest" description="Disordered" evidence="1">
    <location>
        <begin position="376"/>
        <end position="404"/>
    </location>
</feature>
<dbReference type="GO" id="GO:0005975">
    <property type="term" value="P:carbohydrate metabolic process"/>
    <property type="evidence" value="ECO:0007669"/>
    <property type="project" value="InterPro"/>
</dbReference>
<feature type="domain" description="Glycoside hydrolase family 2 catalytic" evidence="3">
    <location>
        <begin position="70"/>
        <end position="211"/>
    </location>
</feature>
<dbReference type="PROSITE" id="PS51257">
    <property type="entry name" value="PROKAR_LIPOPROTEIN"/>
    <property type="match status" value="1"/>
</dbReference>
<evidence type="ECO:0000256" key="2">
    <source>
        <dbReference type="SAM" id="SignalP"/>
    </source>
</evidence>
<dbReference type="KEGG" id="apel:CA267_002530"/>
<evidence type="ECO:0000313" key="5">
    <source>
        <dbReference type="Proteomes" id="UP000219285"/>
    </source>
</evidence>
<dbReference type="InterPro" id="IPR017853">
    <property type="entry name" value="GH"/>
</dbReference>
<reference evidence="4 5" key="2">
    <citation type="submission" date="2020-04" db="EMBL/GenBank/DDBJ databases">
        <title>Complete genome sequence of Alteromonas pelagimontana 5.12T.</title>
        <authorList>
            <person name="Sinha R.K."/>
            <person name="Krishnan K.P."/>
            <person name="Kurian J.P."/>
        </authorList>
    </citation>
    <scope>NUCLEOTIDE SEQUENCE [LARGE SCALE GENOMIC DNA]</scope>
    <source>
        <strain evidence="4 5">5.12</strain>
    </source>
</reference>
<dbReference type="Gene3D" id="3.20.20.80">
    <property type="entry name" value="Glycosidases"/>
    <property type="match status" value="1"/>
</dbReference>
<evidence type="ECO:0000259" key="3">
    <source>
        <dbReference type="Pfam" id="PF02836"/>
    </source>
</evidence>
<dbReference type="OrthoDB" id="9758603at2"/>
<evidence type="ECO:0000313" key="4">
    <source>
        <dbReference type="EMBL" id="QJR79749.1"/>
    </source>
</evidence>
<protein>
    <submittedName>
        <fullName evidence="4">DUF4434 domain-containing protein</fullName>
    </submittedName>
</protein>
<dbReference type="RefSeq" id="WP_083638383.1">
    <property type="nucleotide sequence ID" value="NZ_CP052766.1"/>
</dbReference>
<sequence length="439" mass="48615">MPRLLTIGILASIFMLFACQTQPLARSGSKAEDATAGPTKSELTVVNGKYQIMRNGAPYFIRGAGGSGNLKLLAASGANSVRTWSTDNAQEILDNAQKNGLTVMLGLRIGHERHGFDYDDSAAIAAQKEAVRQQVMKFKDHPALLAWGIGNEVDLFYTNTNVWYAVEDIAQMIQELDPNHLVTTVTAGIDAAKANLIKERVPSIDYLSVNIYGGLEDLPQHLLDIGYSGAYVVTEWGPTGHWQVDRTDWDAPIEQISTQKAASYRSRYVSGILGAPDRALGSYAFLWGQKQETTPTWYGVFTEASQPTEVVDSLHYLWRGEWPSARAPSIKELTINGKRADESVHVQRGQHNQASLKFTSHFDKHPDFRWEILPESTDIKAGGDPEKRPQPEKGLIVGDDSRDNITFKTPQQPGAYRLFVYITDSNDKVANANIPFYVD</sequence>
<dbReference type="GO" id="GO:0004553">
    <property type="term" value="F:hydrolase activity, hydrolyzing O-glycosyl compounds"/>
    <property type="evidence" value="ECO:0007669"/>
    <property type="project" value="InterPro"/>
</dbReference>
<dbReference type="InterPro" id="IPR006103">
    <property type="entry name" value="Glyco_hydro_2_cat"/>
</dbReference>
<accession>A0A6M4M9V1</accession>